<dbReference type="InterPro" id="IPR011047">
    <property type="entry name" value="Quinoprotein_ADH-like_sf"/>
</dbReference>
<feature type="repeat" description="WD" evidence="3">
    <location>
        <begin position="636"/>
        <end position="668"/>
    </location>
</feature>
<dbReference type="PROSITE" id="PS50294">
    <property type="entry name" value="WD_REPEATS_REGION"/>
    <property type="match status" value="11"/>
</dbReference>
<dbReference type="Pfam" id="PF12894">
    <property type="entry name" value="ANAPC4_WD40"/>
    <property type="match status" value="1"/>
</dbReference>
<dbReference type="Pfam" id="PF00400">
    <property type="entry name" value="WD40"/>
    <property type="match status" value="10"/>
</dbReference>
<dbReference type="PROSITE" id="PS50082">
    <property type="entry name" value="WD_REPEATS_2"/>
    <property type="match status" value="13"/>
</dbReference>
<proteinExistence type="predicted"/>
<comment type="caution">
    <text evidence="7">The sequence shown here is derived from an EMBL/GenBank/DDBJ whole genome shotgun (WGS) entry which is preliminary data.</text>
</comment>
<keyword evidence="5" id="KW-1133">Transmembrane helix</keyword>
<keyword evidence="2" id="KW-0677">Repeat</keyword>
<feature type="region of interest" description="Disordered" evidence="4">
    <location>
        <begin position="1"/>
        <end position="40"/>
    </location>
</feature>
<protein>
    <submittedName>
        <fullName evidence="7">NB-ARC domain protein</fullName>
    </submittedName>
</protein>
<evidence type="ECO:0000256" key="5">
    <source>
        <dbReference type="SAM" id="Phobius"/>
    </source>
</evidence>
<sequence length="1164" mass="122910">MSVIRQARAWRRAASEGREGSGLEPNPTVASDPPPRSGAGCTTVQQTLDGELTVVHQQQYAVLAEVAQGGIGRVLAAQDVRLGRAVALKELRGVPGGVAEERFLREVRLTARLQHPSIVPVYEAGRWPDGRPFYAMKLVSGRSLAEVIDEHALLDERLPLLPHVLAVAEAMAYAHQERIIHRDLKPANVLVGAFGETLVIDWGLAKDLALEHDDLDRRVMARPPSVPDQEALTVDGSVLGTPAYMPPEQAAGESVDERADVYALGAILYHVLAGEPPYRGSPLDVIEAVIAGPPPPLEQKQKEIPSDLLTVVRKAMARSPLSRYRTARELAEDLRRFQTGQIVRAHRYSRVERVRRFARQYRAALSVGVAALLLLVVLGTVSVRRVVVERDRAEARKYEAEAAQRQALDRADELTLMQARAAIPVVPNRALGWLRSLSPQFSRWATVRLLAADAREHGLATLLRGHTGAVNAVAFGPDQATIASGADDGAVWVWNLGAGAGAGAGAGVRLTGHTDEVYRVVFSSDGRKLASAGKDGTVRLWDLATRAGQELGRYEAPVRALERCGEGRVAAAGLDGALRIWSFGGEEVRVLARGGAQGGPPVRVLSCSPEGRVLAAGGLDGSLRVWDVETGKVTALSEQGAAVVALAYAPGADQLAARDAEGTVKVWSPSQRTERTLTPLGGSGRVPSAVVAVGELVFSPDGRRLASVGEDARVRLWDVHAGLGRTLEGHTGRTLGAAFSPDGRHLASTSYDRTVRVWSLDGGEDRALNGFEDAVIAVAYAADGMTLAAGGADHTVRTWEVGAFEGRTLAGHAAEVTAVDASSAGPELLTGDAAGKLWRWDLREGVTRSPLPAHEGAVRQVAFSADGSKLATAGEDGRVRVFGRELAGGVLFEVAGTPVRAIGFSPSGVRLAVARSDGAVEVHRLDGAREARARAGNKGHDGAALALAFSPDGRWLATGGVDGEIHLRDLEVGGTRVLRGHEDAVGALAFAPDSATLASGSQDHTLRLWQVETGVSMRVDAGGAGITQIGFAEGGQRLITLSRVETGVRIWDAATGGRLGSLRGHGGEVVRFAVSPDTRRLGTVSADGSLRLWDLASGESRALRGHRGPALAVAFSPKGLVSGGEDHSVRLWADDLPADPGELRAWIEGHAPAALSPGEGLLPQ</sequence>
<feature type="repeat" description="WD" evidence="3">
    <location>
        <begin position="978"/>
        <end position="1019"/>
    </location>
</feature>
<organism evidence="7 8">
    <name type="scientific">Chondromyces apiculatus DSM 436</name>
    <dbReference type="NCBI Taxonomy" id="1192034"/>
    <lineage>
        <taxon>Bacteria</taxon>
        <taxon>Pseudomonadati</taxon>
        <taxon>Myxococcota</taxon>
        <taxon>Polyangia</taxon>
        <taxon>Polyangiales</taxon>
        <taxon>Polyangiaceae</taxon>
        <taxon>Chondromyces</taxon>
    </lineage>
</organism>
<dbReference type="PROSITE" id="PS50011">
    <property type="entry name" value="PROTEIN_KINASE_DOM"/>
    <property type="match status" value="1"/>
</dbReference>
<feature type="repeat" description="WD" evidence="3">
    <location>
        <begin position="768"/>
        <end position="801"/>
    </location>
</feature>
<feature type="repeat" description="WD" evidence="3">
    <location>
        <begin position="937"/>
        <end position="971"/>
    </location>
</feature>
<feature type="transmembrane region" description="Helical" evidence="5">
    <location>
        <begin position="363"/>
        <end position="383"/>
    </location>
</feature>
<dbReference type="InterPro" id="IPR020472">
    <property type="entry name" value="WD40_PAC1"/>
</dbReference>
<feature type="repeat" description="WD" evidence="3">
    <location>
        <begin position="727"/>
        <end position="768"/>
    </location>
</feature>
<dbReference type="GO" id="GO:0004672">
    <property type="term" value="F:protein kinase activity"/>
    <property type="evidence" value="ECO:0007669"/>
    <property type="project" value="InterPro"/>
</dbReference>
<dbReference type="Pfam" id="PF00069">
    <property type="entry name" value="Pkinase"/>
    <property type="match status" value="1"/>
</dbReference>
<accession>A0A017SW23</accession>
<dbReference type="Proteomes" id="UP000019678">
    <property type="component" value="Unassembled WGS sequence"/>
</dbReference>
<evidence type="ECO:0000313" key="8">
    <source>
        <dbReference type="Proteomes" id="UP000019678"/>
    </source>
</evidence>
<dbReference type="EMBL" id="ASRX01000097">
    <property type="protein sequence ID" value="EYF00815.1"/>
    <property type="molecule type" value="Genomic_DNA"/>
</dbReference>
<feature type="repeat" description="WD" evidence="3">
    <location>
        <begin position="851"/>
        <end position="882"/>
    </location>
</feature>
<feature type="repeat" description="WD" evidence="3">
    <location>
        <begin position="809"/>
        <end position="850"/>
    </location>
</feature>
<dbReference type="STRING" id="1192034.CAP_8976"/>
<dbReference type="PRINTS" id="PR00320">
    <property type="entry name" value="GPROTEINBRPT"/>
</dbReference>
<dbReference type="CDD" id="cd14014">
    <property type="entry name" value="STKc_PknB_like"/>
    <property type="match status" value="1"/>
</dbReference>
<evidence type="ECO:0000256" key="2">
    <source>
        <dbReference type="ARBA" id="ARBA00022737"/>
    </source>
</evidence>
<name>A0A017SW23_9BACT</name>
<dbReference type="InterPro" id="IPR011009">
    <property type="entry name" value="Kinase-like_dom_sf"/>
</dbReference>
<dbReference type="InterPro" id="IPR008271">
    <property type="entry name" value="Ser/Thr_kinase_AS"/>
</dbReference>
<dbReference type="PROSITE" id="PS00108">
    <property type="entry name" value="PROTEIN_KINASE_ST"/>
    <property type="match status" value="1"/>
</dbReference>
<feature type="domain" description="Protein kinase" evidence="6">
    <location>
        <begin position="60"/>
        <end position="337"/>
    </location>
</feature>
<feature type="repeat" description="WD" evidence="3">
    <location>
        <begin position="1062"/>
        <end position="1103"/>
    </location>
</feature>
<feature type="repeat" description="WD" evidence="3">
    <location>
        <begin position="463"/>
        <end position="496"/>
    </location>
</feature>
<dbReference type="PROSITE" id="PS00678">
    <property type="entry name" value="WD_REPEATS_1"/>
    <property type="match status" value="6"/>
</dbReference>
<evidence type="ECO:0000256" key="4">
    <source>
        <dbReference type="SAM" id="MobiDB-lite"/>
    </source>
</evidence>
<dbReference type="InterPro" id="IPR001680">
    <property type="entry name" value="WD40_rpt"/>
</dbReference>
<evidence type="ECO:0000256" key="3">
    <source>
        <dbReference type="PROSITE-ProRule" id="PRU00221"/>
    </source>
</evidence>
<dbReference type="eggNOG" id="COG2319">
    <property type="taxonomic scope" value="Bacteria"/>
</dbReference>
<dbReference type="Gene3D" id="1.10.510.10">
    <property type="entry name" value="Transferase(Phosphotransferase) domain 1"/>
    <property type="match status" value="1"/>
</dbReference>
<dbReference type="PANTHER" id="PTHR19879:SF9">
    <property type="entry name" value="TRANSCRIPTION INITIATION FACTOR TFIID SUBUNIT 5"/>
    <property type="match status" value="1"/>
</dbReference>
<dbReference type="InterPro" id="IPR015943">
    <property type="entry name" value="WD40/YVTN_repeat-like_dom_sf"/>
</dbReference>
<dbReference type="OrthoDB" id="9765809at2"/>
<reference evidence="7 8" key="1">
    <citation type="submission" date="2013-05" db="EMBL/GenBank/DDBJ databases">
        <title>Genome assembly of Chondromyces apiculatus DSM 436.</title>
        <authorList>
            <person name="Sharma G."/>
            <person name="Khatri I."/>
            <person name="Kaur C."/>
            <person name="Mayilraj S."/>
            <person name="Subramanian S."/>
        </authorList>
    </citation>
    <scope>NUCLEOTIDE SEQUENCE [LARGE SCALE GENOMIC DNA]</scope>
    <source>
        <strain evidence="7 8">DSM 436</strain>
    </source>
</reference>
<keyword evidence="8" id="KW-1185">Reference proteome</keyword>
<gene>
    <name evidence="7" type="ORF">CAP_8976</name>
</gene>
<dbReference type="CDD" id="cd00200">
    <property type="entry name" value="WD40"/>
    <property type="match status" value="2"/>
</dbReference>
<dbReference type="SUPFAM" id="SSF50998">
    <property type="entry name" value="Quinoprotein alcohol dehydrogenase-like"/>
    <property type="match status" value="2"/>
</dbReference>
<dbReference type="SUPFAM" id="SSF56112">
    <property type="entry name" value="Protein kinase-like (PK-like)"/>
    <property type="match status" value="1"/>
</dbReference>
<evidence type="ECO:0000313" key="7">
    <source>
        <dbReference type="EMBL" id="EYF00815.1"/>
    </source>
</evidence>
<dbReference type="Gene3D" id="3.30.200.20">
    <property type="entry name" value="Phosphorylase Kinase, domain 1"/>
    <property type="match status" value="1"/>
</dbReference>
<evidence type="ECO:0000259" key="6">
    <source>
        <dbReference type="PROSITE" id="PS50011"/>
    </source>
</evidence>
<dbReference type="GO" id="GO:0005524">
    <property type="term" value="F:ATP binding"/>
    <property type="evidence" value="ECO:0007669"/>
    <property type="project" value="InterPro"/>
</dbReference>
<keyword evidence="5" id="KW-0472">Membrane</keyword>
<dbReference type="Gene3D" id="2.130.10.10">
    <property type="entry name" value="YVTN repeat-like/Quinoprotein amine dehydrogenase"/>
    <property type="match status" value="5"/>
</dbReference>
<dbReference type="InterPro" id="IPR024977">
    <property type="entry name" value="Apc4-like_WD40_dom"/>
</dbReference>
<keyword evidence="1 3" id="KW-0853">WD repeat</keyword>
<dbReference type="PANTHER" id="PTHR19879">
    <property type="entry name" value="TRANSCRIPTION INITIATION FACTOR TFIID"/>
    <property type="match status" value="1"/>
</dbReference>
<dbReference type="SMART" id="SM00220">
    <property type="entry name" value="S_TKc"/>
    <property type="match status" value="1"/>
</dbReference>
<keyword evidence="5" id="KW-0812">Transmembrane</keyword>
<dbReference type="eggNOG" id="COG0515">
    <property type="taxonomic scope" value="Bacteria"/>
</dbReference>
<feature type="repeat" description="WD" evidence="3">
    <location>
        <begin position="510"/>
        <end position="545"/>
    </location>
</feature>
<evidence type="ECO:0000256" key="1">
    <source>
        <dbReference type="ARBA" id="ARBA00022574"/>
    </source>
</evidence>
<dbReference type="InterPro" id="IPR000719">
    <property type="entry name" value="Prot_kinase_dom"/>
</dbReference>
<feature type="repeat" description="WD" evidence="3">
    <location>
        <begin position="602"/>
        <end position="636"/>
    </location>
</feature>
<dbReference type="SMART" id="SM00320">
    <property type="entry name" value="WD40"/>
    <property type="match status" value="16"/>
</dbReference>
<dbReference type="InterPro" id="IPR019775">
    <property type="entry name" value="WD40_repeat_CS"/>
</dbReference>
<dbReference type="RefSeq" id="WP_044250415.1">
    <property type="nucleotide sequence ID" value="NZ_ASRX01000097.1"/>
</dbReference>
<feature type="repeat" description="WD" evidence="3">
    <location>
        <begin position="1103"/>
        <end position="1132"/>
    </location>
</feature>
<dbReference type="AlphaFoldDB" id="A0A017SW23"/>
<feature type="repeat" description="WD" evidence="3">
    <location>
        <begin position="693"/>
        <end position="719"/>
    </location>
</feature>